<reference evidence="3" key="1">
    <citation type="journal article" date="2019" name="Int. J. Syst. Evol. Microbiol.">
        <title>The Global Catalogue of Microorganisms (GCM) 10K type strain sequencing project: providing services to taxonomists for standard genome sequencing and annotation.</title>
        <authorList>
            <consortium name="The Broad Institute Genomics Platform"/>
            <consortium name="The Broad Institute Genome Sequencing Center for Infectious Disease"/>
            <person name="Wu L."/>
            <person name="Ma J."/>
        </authorList>
    </citation>
    <scope>NUCLEOTIDE SEQUENCE [LARGE SCALE GENOMIC DNA]</scope>
    <source>
        <strain evidence="3">JCM 15572</strain>
    </source>
</reference>
<feature type="compositionally biased region" description="Pro residues" evidence="1">
    <location>
        <begin position="34"/>
        <end position="45"/>
    </location>
</feature>
<dbReference type="EMBL" id="BAAAPH010000004">
    <property type="protein sequence ID" value="GAA1560367.1"/>
    <property type="molecule type" value="Genomic_DNA"/>
</dbReference>
<feature type="compositionally biased region" description="Basic residues" evidence="1">
    <location>
        <begin position="1"/>
        <end position="12"/>
    </location>
</feature>
<feature type="region of interest" description="Disordered" evidence="1">
    <location>
        <begin position="1"/>
        <end position="53"/>
    </location>
</feature>
<protein>
    <submittedName>
        <fullName evidence="2">Uncharacterized protein</fullName>
    </submittedName>
</protein>
<comment type="caution">
    <text evidence="2">The sequence shown here is derived from an EMBL/GenBank/DDBJ whole genome shotgun (WGS) entry which is preliminary data.</text>
</comment>
<dbReference type="Proteomes" id="UP001501705">
    <property type="component" value="Unassembled WGS sequence"/>
</dbReference>
<keyword evidence="3" id="KW-1185">Reference proteome</keyword>
<gene>
    <name evidence="2" type="ORF">GCM10009804_16440</name>
</gene>
<proteinExistence type="predicted"/>
<evidence type="ECO:0000256" key="1">
    <source>
        <dbReference type="SAM" id="MobiDB-lite"/>
    </source>
</evidence>
<feature type="compositionally biased region" description="Polar residues" evidence="1">
    <location>
        <begin position="13"/>
        <end position="29"/>
    </location>
</feature>
<evidence type="ECO:0000313" key="2">
    <source>
        <dbReference type="EMBL" id="GAA1560367.1"/>
    </source>
</evidence>
<accession>A0ABP4NE42</accession>
<organism evidence="2 3">
    <name type="scientific">Kribbella hippodromi</name>
    <dbReference type="NCBI Taxonomy" id="434347"/>
    <lineage>
        <taxon>Bacteria</taxon>
        <taxon>Bacillati</taxon>
        <taxon>Actinomycetota</taxon>
        <taxon>Actinomycetes</taxon>
        <taxon>Propionibacteriales</taxon>
        <taxon>Kribbellaceae</taxon>
        <taxon>Kribbella</taxon>
    </lineage>
</organism>
<evidence type="ECO:0000313" key="3">
    <source>
        <dbReference type="Proteomes" id="UP001501705"/>
    </source>
</evidence>
<name>A0ABP4NE42_9ACTN</name>
<sequence length="94" mass="10197">MQGPRRAGHQRAHSTTLRTPFSALQNSYLCPTRPANPHPPKPTKPTKPTEAAEVRRLPRRVTFEKPPRVFAPGFYAVASQSGVSGECRSSSGSG</sequence>